<keyword evidence="3" id="KW-0614">Plasmid</keyword>
<dbReference type="InterPro" id="IPR012337">
    <property type="entry name" value="RNaseH-like_sf"/>
</dbReference>
<accession>D7E8K4</accession>
<sequence length="168" mass="19523">MDESSPQTRANTQRLWSFDKPVIYKNTDYIKANAFAFYSINGNNLIEFKDSSKSDDVCEFLEEISRINHGRPIVLIMDNARAHHALKTTMKAKQLGIILVFLPPYSPDLNPVEFIWKSIKREISVRFVQSKQHMRSIIKTVFMKIGNSLSFAKAWMKKFDVQIRSIIH</sequence>
<evidence type="ECO:0000313" key="3">
    <source>
        <dbReference type="EMBL" id="ADI75158.1"/>
    </source>
</evidence>
<dbReference type="EMBL" id="CP002070">
    <property type="protein sequence ID" value="ADI75158.1"/>
    <property type="molecule type" value="Genomic_DNA"/>
</dbReference>
<dbReference type="EMBL" id="CP002069">
    <property type="protein sequence ID" value="ADI73546.1"/>
    <property type="molecule type" value="Genomic_DNA"/>
</dbReference>
<dbReference type="GO" id="GO:0003676">
    <property type="term" value="F:nucleic acid binding"/>
    <property type="evidence" value="ECO:0007669"/>
    <property type="project" value="InterPro"/>
</dbReference>
<feature type="domain" description="Tc1-like transposase DDE" evidence="1">
    <location>
        <begin position="1"/>
        <end position="134"/>
    </location>
</feature>
<dbReference type="KEGG" id="mev:Metev_0640"/>
<keyword evidence="4" id="KW-1185">Reference proteome</keyword>
<dbReference type="AlphaFoldDB" id="D7E8K4"/>
<dbReference type="InterPro" id="IPR036397">
    <property type="entry name" value="RNaseH_sf"/>
</dbReference>
<reference evidence="2 4" key="1">
    <citation type="submission" date="2010-06" db="EMBL/GenBank/DDBJ databases">
        <title>Complete sequence chromosome of Methanohalobium evestigatum Z-7303.</title>
        <authorList>
            <consortium name="US DOE Joint Genome Institute"/>
            <person name="Lucas S."/>
            <person name="Copeland A."/>
            <person name="Lapidus A."/>
            <person name="Cheng J.-F."/>
            <person name="Bruce D."/>
            <person name="Goodwin L."/>
            <person name="Pitluck S."/>
            <person name="Saunders E."/>
            <person name="Detter J.C."/>
            <person name="Han C."/>
            <person name="Tapia R."/>
            <person name="Land M."/>
            <person name="Hauser L."/>
            <person name="Kyrpides N."/>
            <person name="Mikhailova N."/>
            <person name="Sieprawska-Lupa M."/>
            <person name="Whitman W.B."/>
            <person name="Anderson I."/>
            <person name="Woyke T."/>
        </authorList>
    </citation>
    <scope>NUCLEOTIDE SEQUENCE [LARGE SCALE GENOMIC DNA]</scope>
    <source>
        <strain evidence="4">ATCC BAA-1072 / DSM 3721 / NBRC 107634 / OCM 161 / Z-7303</strain>
        <strain evidence="2">Z-7303</strain>
    </source>
</reference>
<evidence type="ECO:0000313" key="2">
    <source>
        <dbReference type="EMBL" id="ADI73546.1"/>
    </source>
</evidence>
<dbReference type="Gene3D" id="3.30.420.10">
    <property type="entry name" value="Ribonuclease H-like superfamily/Ribonuclease H"/>
    <property type="match status" value="1"/>
</dbReference>
<evidence type="ECO:0000259" key="1">
    <source>
        <dbReference type="Pfam" id="PF13358"/>
    </source>
</evidence>
<evidence type="ECO:0000313" key="4">
    <source>
        <dbReference type="Proteomes" id="UP000000391"/>
    </source>
</evidence>
<gene>
    <name evidence="2" type="ordered locus">Metev_0640</name>
    <name evidence="3" type="ordered locus">Metev_2347</name>
</gene>
<proteinExistence type="predicted"/>
<dbReference type="KEGG" id="mev:Metev_2347"/>
<dbReference type="SUPFAM" id="SSF53098">
    <property type="entry name" value="Ribonuclease H-like"/>
    <property type="match status" value="1"/>
</dbReference>
<dbReference type="NCBIfam" id="NF033545">
    <property type="entry name" value="transpos_IS630"/>
    <property type="match status" value="1"/>
</dbReference>
<dbReference type="InterPro" id="IPR047655">
    <property type="entry name" value="Transpos_IS630-like"/>
</dbReference>
<dbReference type="STRING" id="644295.Metev_0640"/>
<dbReference type="Proteomes" id="UP000000391">
    <property type="component" value="Chromosome"/>
</dbReference>
<organism evidence="2 4">
    <name type="scientific">Methanohalobium evestigatum (strain ATCC BAA-1072 / DSM 3721 / NBRC 107634 / OCM 161 / Z-7303)</name>
    <dbReference type="NCBI Taxonomy" id="644295"/>
    <lineage>
        <taxon>Archaea</taxon>
        <taxon>Methanobacteriati</taxon>
        <taxon>Methanobacteriota</taxon>
        <taxon>Stenosarchaea group</taxon>
        <taxon>Methanomicrobia</taxon>
        <taxon>Methanosarcinales</taxon>
        <taxon>Methanosarcinaceae</taxon>
        <taxon>Methanohalobium</taxon>
    </lineage>
</organism>
<dbReference type="PANTHER" id="PTHR46564:SF1">
    <property type="entry name" value="TRANSPOSASE"/>
    <property type="match status" value="1"/>
</dbReference>
<dbReference type="InterPro" id="IPR038717">
    <property type="entry name" value="Tc1-like_DDE_dom"/>
</dbReference>
<dbReference type="Proteomes" id="UP000000391">
    <property type="component" value="Plasmid pMETEV01"/>
</dbReference>
<dbReference type="Pfam" id="PF13358">
    <property type="entry name" value="DDE_3"/>
    <property type="match status" value="1"/>
</dbReference>
<geneLocation type="plasmid" evidence="3 4">
    <name>pMETEV01</name>
</geneLocation>
<dbReference type="PANTHER" id="PTHR46564">
    <property type="entry name" value="TRANSPOSASE"/>
    <property type="match status" value="1"/>
</dbReference>
<reference evidence="3 4" key="2">
    <citation type="submission" date="2010-06" db="EMBL/GenBank/DDBJ databases">
        <title>Complete sequence plasmid of Methanohalobium evestigatum Z-7303.</title>
        <authorList>
            <consortium name="US DOE Joint Genome Institute"/>
            <person name="Lucas S."/>
            <person name="Copeland A."/>
            <person name="Lapidus A."/>
            <person name="Cheng J.-F."/>
            <person name="Bruce D."/>
            <person name="Goodwin L."/>
            <person name="Pitluck S."/>
            <person name="Saunders E."/>
            <person name="Detter J.C."/>
            <person name="Han C."/>
            <person name="Tapia R."/>
            <person name="Land M."/>
            <person name="Hauser L."/>
            <person name="Kyrpides N."/>
            <person name="Mikhailova N."/>
            <person name="Sieprawska-Lupa M."/>
            <person name="Whitman W.B."/>
            <person name="Anderson I."/>
            <person name="Woyke T."/>
        </authorList>
    </citation>
    <scope>NUCLEOTIDE SEQUENCE [LARGE SCALE GENOMIC DNA]</scope>
    <source>
        <strain evidence="4">ATCC BAA-1072 / DSM 3721 / NBRC 107634 / OCM 161 / Z-7303</strain>
        <strain evidence="3">Z-7303</strain>
        <plasmid evidence="4">Plasmid pMETEV01</plasmid>
        <plasmid evidence="3">pMETEV01</plasmid>
    </source>
</reference>
<dbReference type="HOGENOM" id="CLU_134825_0_0_2"/>
<name>D7E8K4_METEZ</name>
<protein>
    <submittedName>
        <fullName evidence="2">Integrase catalytic region</fullName>
    </submittedName>
</protein>